<dbReference type="InterPro" id="IPR001736">
    <property type="entry name" value="PLipase_D/transphosphatidylase"/>
</dbReference>
<feature type="domain" description="PLD phosphodiesterase" evidence="2">
    <location>
        <begin position="372"/>
        <end position="398"/>
    </location>
</feature>
<evidence type="ECO:0000313" key="3">
    <source>
        <dbReference type="EMBL" id="GCC30377.1"/>
    </source>
</evidence>
<dbReference type="InterPro" id="IPR032803">
    <property type="entry name" value="PLDc_3"/>
</dbReference>
<dbReference type="PANTHER" id="PTHR10185:SF8">
    <property type="entry name" value="5'-3' EXONUCLEASE PLD4"/>
    <property type="match status" value="1"/>
</dbReference>
<dbReference type="GO" id="GO:0003824">
    <property type="term" value="F:catalytic activity"/>
    <property type="evidence" value="ECO:0007669"/>
    <property type="project" value="InterPro"/>
</dbReference>
<sequence>MLFSASMKPLRNLELRTSHVPYAKSRRKCRHKWTSNKTLHCSFRFVVTESVPDGVHYGENATKYQSTYNSWLNLINIANRSLDIASFYWTLTGHDINVTDPTSKPGEILLRELEKLPSKNVSVRIASSTLSFPHQFSTDLKILKEKGIHVRKVNFQKLLGGVLHTKLWIVDKKHIYIGSANMDWRALTQVKELGAVVYNCSCLANDFSKIFEAYWSLALPNATIPSPWPAFYSTNFNKDTPLDVKLNGTAAKMYFSSSPPKLCPKGRTTDLDAILSGINAAKKFLYISVMEYFPTSRFLQHVLYWPHIDDSLREAAIERHVRVQLLVGYWKHTDKSMLAYLQSLQALRNIRKVHFDVKLFIVPVGKFSNIPYARVCHTKYFVTENIAYIGTSNWSYDYFNSTTGVGLLINQTSGEAGDTAHHQLKNLFQRDWNSNYSVTLDDLKDYSDFSFKMNGLK</sequence>
<dbReference type="PROSITE" id="PS50035">
    <property type="entry name" value="PLD"/>
    <property type="match status" value="2"/>
</dbReference>
<dbReference type="PANTHER" id="PTHR10185">
    <property type="entry name" value="PHOSPHOLIPASE D - RELATED"/>
    <property type="match status" value="1"/>
</dbReference>
<proteinExistence type="inferred from homology"/>
<organism evidence="3 4">
    <name type="scientific">Chiloscyllium punctatum</name>
    <name type="common">Brownbanded bambooshark</name>
    <name type="synonym">Hemiscyllium punctatum</name>
    <dbReference type="NCBI Taxonomy" id="137246"/>
    <lineage>
        <taxon>Eukaryota</taxon>
        <taxon>Metazoa</taxon>
        <taxon>Chordata</taxon>
        <taxon>Craniata</taxon>
        <taxon>Vertebrata</taxon>
        <taxon>Chondrichthyes</taxon>
        <taxon>Elasmobranchii</taxon>
        <taxon>Galeomorphii</taxon>
        <taxon>Galeoidea</taxon>
        <taxon>Orectolobiformes</taxon>
        <taxon>Hemiscylliidae</taxon>
        <taxon>Chiloscyllium</taxon>
    </lineage>
</organism>
<gene>
    <name evidence="3" type="ORF">chiPu_0008825</name>
</gene>
<comment type="caution">
    <text evidence="3">The sequence shown here is derived from an EMBL/GenBank/DDBJ whole genome shotgun (WGS) entry which is preliminary data.</text>
</comment>
<reference evidence="3 4" key="1">
    <citation type="journal article" date="2018" name="Nat. Ecol. Evol.">
        <title>Shark genomes provide insights into elasmobranch evolution and the origin of vertebrates.</title>
        <authorList>
            <person name="Hara Y"/>
            <person name="Yamaguchi K"/>
            <person name="Onimaru K"/>
            <person name="Kadota M"/>
            <person name="Koyanagi M"/>
            <person name="Keeley SD"/>
            <person name="Tatsumi K"/>
            <person name="Tanaka K"/>
            <person name="Motone F"/>
            <person name="Kageyama Y"/>
            <person name="Nozu R"/>
            <person name="Adachi N"/>
            <person name="Nishimura O"/>
            <person name="Nakagawa R"/>
            <person name="Tanegashima C"/>
            <person name="Kiyatake I"/>
            <person name="Matsumoto R"/>
            <person name="Murakumo K"/>
            <person name="Nishida K"/>
            <person name="Terakita A"/>
            <person name="Kuratani S"/>
            <person name="Sato K"/>
            <person name="Hyodo S Kuraku.S."/>
        </authorList>
    </citation>
    <scope>NUCLEOTIDE SEQUENCE [LARGE SCALE GENOMIC DNA]</scope>
</reference>
<dbReference type="STRING" id="137246.A0A401SIY2"/>
<evidence type="ECO:0000256" key="1">
    <source>
        <dbReference type="ARBA" id="ARBA00008664"/>
    </source>
</evidence>
<evidence type="ECO:0000259" key="2">
    <source>
        <dbReference type="PROSITE" id="PS50035"/>
    </source>
</evidence>
<dbReference type="Gene3D" id="3.30.870.10">
    <property type="entry name" value="Endonuclease Chain A"/>
    <property type="match status" value="2"/>
</dbReference>
<dbReference type="OMA" id="GYIIPVF"/>
<dbReference type="EMBL" id="BEZZ01000300">
    <property type="protein sequence ID" value="GCC30377.1"/>
    <property type="molecule type" value="Genomic_DNA"/>
</dbReference>
<protein>
    <recommendedName>
        <fullName evidence="2">PLD phosphodiesterase domain-containing protein</fullName>
    </recommendedName>
</protein>
<dbReference type="Pfam" id="PF00614">
    <property type="entry name" value="PLDc"/>
    <property type="match status" value="1"/>
</dbReference>
<name>A0A401SIY2_CHIPU</name>
<feature type="domain" description="PLD phosphodiesterase" evidence="2">
    <location>
        <begin position="159"/>
        <end position="186"/>
    </location>
</feature>
<dbReference type="Proteomes" id="UP000287033">
    <property type="component" value="Unassembled WGS sequence"/>
</dbReference>
<comment type="similarity">
    <text evidence="1">Belongs to the phospholipase D family.</text>
</comment>
<dbReference type="SUPFAM" id="SSF56024">
    <property type="entry name" value="Phospholipase D/nuclease"/>
    <property type="match status" value="2"/>
</dbReference>
<evidence type="ECO:0000313" key="4">
    <source>
        <dbReference type="Proteomes" id="UP000287033"/>
    </source>
</evidence>
<dbReference type="SMART" id="SM00155">
    <property type="entry name" value="PLDc"/>
    <property type="match status" value="2"/>
</dbReference>
<keyword evidence="4" id="KW-1185">Reference proteome</keyword>
<dbReference type="OrthoDB" id="1923775at2759"/>
<dbReference type="AlphaFoldDB" id="A0A401SIY2"/>
<accession>A0A401SIY2</accession>
<dbReference type="Pfam" id="PF13918">
    <property type="entry name" value="PLDc_3"/>
    <property type="match status" value="1"/>
</dbReference>
<dbReference type="InterPro" id="IPR050874">
    <property type="entry name" value="Diverse_PLD-related"/>
</dbReference>